<comment type="catalytic activity">
    <reaction evidence="1">
        <text>All bonds known to be hydrolyzed by this endopeptidase have arginine in P1 and an acidic residue in P4. P6 is often occupied by an acidic residue or by a hydroxy-amino-acid residue, the phosphorylation of which enhances cleavage.</text>
        <dbReference type="EC" id="3.4.22.49"/>
    </reaction>
</comment>
<sequence length="2127" mass="238023">MPKHLFHTRYFGDNWYLIGEAIMMASLAEKVQAVRSNIDSISPSTVLLVNEILLPEEPQQANSRAKSASASTKGSRTLTANTRAKDTGTKTRTIESHNVLSVKERSILASEVINATLKSLSEAIKTQPSNSSYGQNTVQIGTRSDRNSSRRSSLVQAHLQVKNTDATSNWEGNNPNLRSIAECARLAFACLRNLEATKSRCINLQPMQLESGMSVLTGKLISLGMNDLAIKELRILKLRLLGKDEVNRKIAVKASNTITSGIPLIDLLDFGKLNSTGLNLGIVITTQLQTLRLISFCKKRKVIELALPLLQPSNSTSLTNHLLVASKLTEDPKETEKLVRQIRNFSEILLSLCPSVSIASDAIAIQSKVYPSPEFAFQYQTLAIHARYLWWHVAGHKGDASKDLFQTFLRCLSTFARRNQASPSEAYSLAIQSYGGLEEIKEMSYTSFYSESLDLVLAGIYKLISSLAKDANHIDTAIEWANKAFQLLKSVKSSSAKIYSALARLVSLRLQASSRGSSDKVDFLNFLECLERPFKGHHADVDDLMNEISQARRAALNFILKQTSLSSTDEKASTGLIKLCESLIFLCPRLSHRYLNNSPDINSTAQVERYEEKKRFIFKISIHAIDSALFLEKSFIGQGLSIWETVDPRLQDCLKLLDKFNFAFCEKTEQDATFIPSQSYYVRISNLYYTLFQNYWKSQKCKDDKSSIRALRRAVECIKARPLREKNAAFFTAKLERLAEVCKDTGRHEELLQTLYMIHDEMINDGTLSIVLGHVSTGSLKDAWNANRQTIMLGRTIHSIIKVQLKCAKSASQIVLYKTSLSLEERAIVMEHELEYLSKQPISNSSTTTELQHKILQELLQIYDQSNYPLRRARTHLKILSANGGKNSQELQNAEFELEKTLANGFTIDGTKDEGFSNYIDHYKTMVSISRELNKSQPCLERLVEGLAAWSLLASKCQSHEDLGVKVDDIAGLLAVLHTIADWLQVHGFGNKRVTALHLISEITQVCEAIVNSDELVLNFMALGLQWLRLGYCGKAGLALEQAKTYAQRSDVSSYAHLRLQISTCEYLLSKGNLTEAESSLNKAQALYIQSEDHLPRSRCASSLEQKIKINLLISDAYDIYSKVALHRGLSQNALSHGKQCVRLLRRAWSMIENYTSRNEQETNQTPSGEVENLASKLSNLSLSSPSISADSLESIQDYTSFWAIITPLFDSLCCLSSLFAHHGMFQETLYYAEQAHKLAKQIRSEVYLATSSNLLGSIWLRGGDFEKATNFLMEAKKCLPTIEKSKDLALLTYNFGKMHGITGDIDAEIIAYNDALAILNNLTTMNYILSLEKLTNPVDEACKGVIKLCQQTKRTGRTKKTVMVSKISTRGKSATQAKSTTDTSQSVAIECPNLLALQSHILREKSRVLLLQKKYVDASALLQQAEFTFTSTDIINHGFALAKHLLIQSLDQIVSDPVYSILQDSTISFPAVLMASRYDRSGDKLTVNILSPTRKGINTRSTSGRLNANNHSSDSFFEKLRRAQDHLKEPLANALIVSPIATVYVMSHLLNTIAILLSTAKPLKGQIVAHPGLSSFFVEMARNLALKREQSAIKADPLAIHKLDESCWPQLKSTDLRGSRLEFNDDNLTHFGREYIDIIPKSWTVISISLSENQHELSLTKLQAYQSPFILRLPLGRNNSIDADEEVFGFEQGRAELREIVRLANESAHDAGNRTDRKSKLMWWEEREALDARMCALLTNIEKVWLGGFRGIFSQHVRRPDLLARFQRSFQNILDKHLPSRQKTKKRSSAPRVGLDSRILDLFVGLGDASDSECDFSEPLTDLLYFVVDVLQFHGELNAYAEVDFDMIVVETTDALRCYHEAIRASDFDDEPQHTILVLDKALHSFPWESLPCLDGLAVSRLPSLASLRERIICQQDHIRNDKSPANYVNREKGSYILNPGGDLKHTLSTFEGKLKSLDGWKGIINREPLEEEFRNFLQSTDLFLYFGHGSGSQYIRAREIKKLPSCAVTVLMGCSSGALVETGEFEPYGPPMNYVHAGSHALVATLWDVTDKDIDRFAQSTFEHWGLFSASTPCRSGLLDYQRSAGSAPKMSLVEAVARGRKSCTLRYLNAAAVCVYGVPVYLQD</sequence>
<evidence type="ECO:0000259" key="6">
    <source>
        <dbReference type="PROSITE" id="PS51700"/>
    </source>
</evidence>
<evidence type="ECO:0000313" key="7">
    <source>
        <dbReference type="EMBL" id="SZF01535.1"/>
    </source>
</evidence>
<dbReference type="Pfam" id="PF03568">
    <property type="entry name" value="Separin_C"/>
    <property type="match status" value="1"/>
</dbReference>
<evidence type="ECO:0000256" key="2">
    <source>
        <dbReference type="ARBA" id="ARBA00012489"/>
    </source>
</evidence>
<dbReference type="InterPro" id="IPR011990">
    <property type="entry name" value="TPR-like_helical_dom_sf"/>
</dbReference>
<proteinExistence type="predicted"/>
<protein>
    <recommendedName>
        <fullName evidence="2">separase</fullName>
        <ecNumber evidence="2">3.4.22.49</ecNumber>
    </recommendedName>
</protein>
<feature type="region of interest" description="Disordered" evidence="5">
    <location>
        <begin position="59"/>
        <end position="89"/>
    </location>
</feature>
<keyword evidence="4" id="KW-0159">Chromosome partition</keyword>
<feature type="compositionally biased region" description="Polar residues" evidence="5">
    <location>
        <begin position="127"/>
        <end position="142"/>
    </location>
</feature>
<dbReference type="GO" id="GO:0005737">
    <property type="term" value="C:cytoplasm"/>
    <property type="evidence" value="ECO:0007669"/>
    <property type="project" value="TreeGrafter"/>
</dbReference>
<dbReference type="GO" id="GO:0005634">
    <property type="term" value="C:nucleus"/>
    <property type="evidence" value="ECO:0007669"/>
    <property type="project" value="InterPro"/>
</dbReference>
<dbReference type="GO" id="GO:0006508">
    <property type="term" value="P:proteolysis"/>
    <property type="evidence" value="ECO:0007669"/>
    <property type="project" value="InterPro"/>
</dbReference>
<dbReference type="PANTHER" id="PTHR12792:SF0">
    <property type="entry name" value="SEPARIN"/>
    <property type="match status" value="1"/>
</dbReference>
<feature type="domain" description="Peptidase C50" evidence="6">
    <location>
        <begin position="1932"/>
        <end position="2027"/>
    </location>
</feature>
<keyword evidence="3" id="KW-0378">Hydrolase</keyword>
<evidence type="ECO:0000256" key="3">
    <source>
        <dbReference type="ARBA" id="ARBA00022801"/>
    </source>
</evidence>
<dbReference type="SUPFAM" id="SSF48452">
    <property type="entry name" value="TPR-like"/>
    <property type="match status" value="1"/>
</dbReference>
<reference evidence="7 8" key="1">
    <citation type="submission" date="2017-11" db="EMBL/GenBank/DDBJ databases">
        <authorList>
            <person name="Kracher B."/>
        </authorList>
    </citation>
    <scope>NUCLEOTIDE SEQUENCE [LARGE SCALE GENOMIC DNA]</scope>
    <source>
        <strain evidence="7 8">RACE1</strain>
    </source>
</reference>
<dbReference type="GO" id="GO:0051307">
    <property type="term" value="P:meiotic chromosome separation"/>
    <property type="evidence" value="ECO:0007669"/>
    <property type="project" value="TreeGrafter"/>
</dbReference>
<dbReference type="PROSITE" id="PS51700">
    <property type="entry name" value="SEPARIN"/>
    <property type="match status" value="1"/>
</dbReference>
<name>A0A383UPM5_BLUHO</name>
<dbReference type="Gene3D" id="1.25.40.10">
    <property type="entry name" value="Tetratricopeptide repeat domain"/>
    <property type="match status" value="1"/>
</dbReference>
<dbReference type="EMBL" id="UNSH01000036">
    <property type="protein sequence ID" value="SZF01535.1"/>
    <property type="molecule type" value="Genomic_DNA"/>
</dbReference>
<dbReference type="GO" id="GO:0044732">
    <property type="term" value="C:mitotic spindle pole body"/>
    <property type="evidence" value="ECO:0007669"/>
    <property type="project" value="TreeGrafter"/>
</dbReference>
<dbReference type="Proteomes" id="UP000275772">
    <property type="component" value="Unassembled WGS sequence"/>
</dbReference>
<dbReference type="InterPro" id="IPR030397">
    <property type="entry name" value="SEPARIN_core_dom"/>
</dbReference>
<dbReference type="VEuPathDB" id="FungiDB:BLGHR1_12303"/>
<feature type="compositionally biased region" description="Polar residues" evidence="5">
    <location>
        <begin position="59"/>
        <end position="82"/>
    </location>
</feature>
<dbReference type="PANTHER" id="PTHR12792">
    <property type="entry name" value="EXTRA SPINDLE POLES 1-RELATED"/>
    <property type="match status" value="1"/>
</dbReference>
<dbReference type="InterPro" id="IPR005314">
    <property type="entry name" value="Peptidase_C50"/>
</dbReference>
<gene>
    <name evidence="7" type="ORF">BLGHR1_12303</name>
</gene>
<dbReference type="GO" id="GO:0072686">
    <property type="term" value="C:mitotic spindle"/>
    <property type="evidence" value="ECO:0007669"/>
    <property type="project" value="TreeGrafter"/>
</dbReference>
<dbReference type="GO" id="GO:0004197">
    <property type="term" value="F:cysteine-type endopeptidase activity"/>
    <property type="evidence" value="ECO:0007669"/>
    <property type="project" value="InterPro"/>
</dbReference>
<organism evidence="7 8">
    <name type="scientific">Blumeria hordei</name>
    <name type="common">Barley powdery mildew</name>
    <name type="synonym">Blumeria graminis f. sp. hordei</name>
    <dbReference type="NCBI Taxonomy" id="2867405"/>
    <lineage>
        <taxon>Eukaryota</taxon>
        <taxon>Fungi</taxon>
        <taxon>Dikarya</taxon>
        <taxon>Ascomycota</taxon>
        <taxon>Pezizomycotina</taxon>
        <taxon>Leotiomycetes</taxon>
        <taxon>Erysiphales</taxon>
        <taxon>Erysiphaceae</taxon>
        <taxon>Blumeria</taxon>
    </lineage>
</organism>
<evidence type="ECO:0000256" key="4">
    <source>
        <dbReference type="ARBA" id="ARBA00022829"/>
    </source>
</evidence>
<evidence type="ECO:0000256" key="1">
    <source>
        <dbReference type="ARBA" id="ARBA00000451"/>
    </source>
</evidence>
<dbReference type="EC" id="3.4.22.49" evidence="2"/>
<feature type="region of interest" description="Disordered" evidence="5">
    <location>
        <begin position="127"/>
        <end position="151"/>
    </location>
</feature>
<accession>A0A383UPM5</accession>
<evidence type="ECO:0000256" key="5">
    <source>
        <dbReference type="SAM" id="MobiDB-lite"/>
    </source>
</evidence>
<evidence type="ECO:0000313" key="8">
    <source>
        <dbReference type="Proteomes" id="UP000275772"/>
    </source>
</evidence>